<dbReference type="SUPFAM" id="SSF54285">
    <property type="entry name" value="MoaD/ThiS"/>
    <property type="match status" value="1"/>
</dbReference>
<dbReference type="Pfam" id="PF03658">
    <property type="entry name" value="Ub-RnfH"/>
    <property type="match status" value="1"/>
</dbReference>
<dbReference type="PANTHER" id="PTHR37483:SF1">
    <property type="entry name" value="UPF0125 PROTEIN RATB"/>
    <property type="match status" value="1"/>
</dbReference>
<dbReference type="InterPro" id="IPR005346">
    <property type="entry name" value="RnfH"/>
</dbReference>
<reference evidence="3 4" key="1">
    <citation type="submission" date="2017-05" db="EMBL/GenBank/DDBJ databases">
        <authorList>
            <person name="Varghese N."/>
            <person name="Submissions S."/>
        </authorList>
    </citation>
    <scope>NUCLEOTIDE SEQUENCE [LARGE SCALE GENOMIC DNA]</scope>
    <source>
        <strain evidence="3 4">DSM 26001</strain>
    </source>
</reference>
<protein>
    <recommendedName>
        <fullName evidence="2">UPF0125 protein SAMN06295970_102312</fullName>
    </recommendedName>
</protein>
<name>A0ABY1PWZ7_9BURK</name>
<dbReference type="PANTHER" id="PTHR37483">
    <property type="entry name" value="UPF0125 PROTEIN RATB"/>
    <property type="match status" value="1"/>
</dbReference>
<evidence type="ECO:0000256" key="1">
    <source>
        <dbReference type="ARBA" id="ARBA00010645"/>
    </source>
</evidence>
<dbReference type="Proteomes" id="UP001158049">
    <property type="component" value="Unassembled WGS sequence"/>
</dbReference>
<dbReference type="InterPro" id="IPR016155">
    <property type="entry name" value="Mopterin_synth/thiamin_S_b"/>
</dbReference>
<gene>
    <name evidence="3" type="ORF">SAMN06295970_102312</name>
</gene>
<dbReference type="HAMAP" id="MF_00460">
    <property type="entry name" value="UPF0125_RnfH"/>
    <property type="match status" value="1"/>
</dbReference>
<evidence type="ECO:0000313" key="3">
    <source>
        <dbReference type="EMBL" id="SMP49754.1"/>
    </source>
</evidence>
<accession>A0ABY1PWZ7</accession>
<dbReference type="Gene3D" id="3.10.20.280">
    <property type="entry name" value="RnfH-like"/>
    <property type="match status" value="1"/>
</dbReference>
<evidence type="ECO:0000256" key="2">
    <source>
        <dbReference type="HAMAP-Rule" id="MF_00460"/>
    </source>
</evidence>
<organism evidence="3 4">
    <name type="scientific">Noviherbaspirillum suwonense</name>
    <dbReference type="NCBI Taxonomy" id="1224511"/>
    <lineage>
        <taxon>Bacteria</taxon>
        <taxon>Pseudomonadati</taxon>
        <taxon>Pseudomonadota</taxon>
        <taxon>Betaproteobacteria</taxon>
        <taxon>Burkholderiales</taxon>
        <taxon>Oxalobacteraceae</taxon>
        <taxon>Noviherbaspirillum</taxon>
    </lineage>
</organism>
<comment type="caution">
    <text evidence="3">The sequence shown here is derived from an EMBL/GenBank/DDBJ whole genome shotgun (WGS) entry which is preliminary data.</text>
</comment>
<dbReference type="NCBIfam" id="NF002490">
    <property type="entry name" value="PRK01777.1"/>
    <property type="match status" value="1"/>
</dbReference>
<dbReference type="RefSeq" id="WP_283441113.1">
    <property type="nucleotide sequence ID" value="NZ_FXUL01000002.1"/>
</dbReference>
<proteinExistence type="inferred from homology"/>
<dbReference type="InterPro" id="IPR037021">
    <property type="entry name" value="RnfH_sf"/>
</dbReference>
<keyword evidence="4" id="KW-1185">Reference proteome</keyword>
<sequence length="105" mass="11039">MAEIMAGGLAGGTAEIRVQVCYPSTPQPLLRALALAGGSTLRDALQASGLIAPDVDLATCPVGVFGKKKPLETVLRDGDRVEIYRPLVADPKDARRRRVTKKAAG</sequence>
<comment type="similarity">
    <text evidence="1 2">Belongs to the UPF0125 (RnfH) family.</text>
</comment>
<evidence type="ECO:0000313" key="4">
    <source>
        <dbReference type="Proteomes" id="UP001158049"/>
    </source>
</evidence>
<dbReference type="EMBL" id="FXUL01000002">
    <property type="protein sequence ID" value="SMP49754.1"/>
    <property type="molecule type" value="Genomic_DNA"/>
</dbReference>